<feature type="domain" description="Polysaccharide biosynthesis enzyme WcbI" evidence="1">
    <location>
        <begin position="11"/>
        <end position="208"/>
    </location>
</feature>
<dbReference type="AlphaFoldDB" id="A0A2V1HY40"/>
<protein>
    <submittedName>
        <fullName evidence="2">Peptide ABC transporter ATPase</fullName>
    </submittedName>
</protein>
<dbReference type="Proteomes" id="UP000244893">
    <property type="component" value="Unassembled WGS sequence"/>
</dbReference>
<dbReference type="Pfam" id="PF18588">
    <property type="entry name" value="WcbI"/>
    <property type="match status" value="1"/>
</dbReference>
<reference evidence="2 3" key="1">
    <citation type="submission" date="2018-05" db="EMBL/GenBank/DDBJ databases">
        <title>Amnibacterium sp. M8JJ-5, whole genome shotgun sequence.</title>
        <authorList>
            <person name="Tuo L."/>
        </authorList>
    </citation>
    <scope>NUCLEOTIDE SEQUENCE [LARGE SCALE GENOMIC DNA]</scope>
    <source>
        <strain evidence="2 3">M8JJ-5</strain>
    </source>
</reference>
<dbReference type="InterPro" id="IPR041307">
    <property type="entry name" value="WcbI"/>
</dbReference>
<organism evidence="2 3">
    <name type="scientific">Amnibacterium flavum</name>
    <dbReference type="NCBI Taxonomy" id="2173173"/>
    <lineage>
        <taxon>Bacteria</taxon>
        <taxon>Bacillati</taxon>
        <taxon>Actinomycetota</taxon>
        <taxon>Actinomycetes</taxon>
        <taxon>Micrococcales</taxon>
        <taxon>Microbacteriaceae</taxon>
        <taxon>Amnibacterium</taxon>
    </lineage>
</organism>
<gene>
    <name evidence="2" type="ORF">DDQ50_04010</name>
</gene>
<evidence type="ECO:0000313" key="3">
    <source>
        <dbReference type="Proteomes" id="UP000244893"/>
    </source>
</evidence>
<evidence type="ECO:0000313" key="2">
    <source>
        <dbReference type="EMBL" id="PVZ96349.1"/>
    </source>
</evidence>
<name>A0A2V1HY40_9MICO</name>
<comment type="caution">
    <text evidence="2">The sequence shown here is derived from an EMBL/GenBank/DDBJ whole genome shotgun (WGS) entry which is preliminary data.</text>
</comment>
<dbReference type="Gene3D" id="3.40.50.12080">
    <property type="match status" value="1"/>
</dbReference>
<evidence type="ECO:0000259" key="1">
    <source>
        <dbReference type="Pfam" id="PF18588"/>
    </source>
</evidence>
<accession>A0A2V1HY40</accession>
<sequence>MREPVTDAPVLLVHGNCQAESVRILLDAGDVEAVRMPPVHELTSDDIPHLAHWVARADYLVSQPVADDYHGLPVGTRQLVAGLRAGARVARFPVIRFAGLYPTQAIIRPPADPGTAPPVVPYHDLITLARAAGLDVARDHTPTPAMVRTIAEESIAQLTRREEAHSTVLVSDLFTSPRFALMRTINHPGNALLAPIAERVRDSLGIPAAAVDPGRQLLSGVQAPRIPAVIEAFGLDEPAEPDWIVDGTHVPPEVVEAAQLDWYRSRPDVVEAGLTRHAGALRALGLL</sequence>
<keyword evidence="3" id="KW-1185">Reference proteome</keyword>
<dbReference type="OrthoDB" id="3283619at2"/>
<dbReference type="EMBL" id="QEOP01000001">
    <property type="protein sequence ID" value="PVZ96349.1"/>
    <property type="molecule type" value="Genomic_DNA"/>
</dbReference>
<proteinExistence type="predicted"/>